<dbReference type="GO" id="GO:0008677">
    <property type="term" value="F:2-dehydropantoate 2-reductase activity"/>
    <property type="evidence" value="ECO:0007669"/>
    <property type="project" value="UniProtKB-EC"/>
</dbReference>
<reference evidence="10 11" key="1">
    <citation type="submission" date="2017-04" db="EMBL/GenBank/DDBJ databases">
        <authorList>
            <person name="Afonso C.L."/>
            <person name="Miller P.J."/>
            <person name="Scott M.A."/>
            <person name="Spackman E."/>
            <person name="Goraichik I."/>
            <person name="Dimitrov K.M."/>
            <person name="Suarez D.L."/>
            <person name="Swayne D.E."/>
        </authorList>
    </citation>
    <scope>NUCLEOTIDE SEQUENCE [LARGE SCALE GENOMIC DNA]</scope>
    <source>
        <strain evidence="10 11">B5P</strain>
    </source>
</reference>
<dbReference type="Pfam" id="PF08546">
    <property type="entry name" value="ApbA_C"/>
    <property type="match status" value="1"/>
</dbReference>
<gene>
    <name evidence="10" type="ORF">SAMN02982922_1324</name>
</gene>
<dbReference type="SUPFAM" id="SSF48179">
    <property type="entry name" value="6-phosphogluconate dehydrogenase C-terminal domain-like"/>
    <property type="match status" value="1"/>
</dbReference>
<dbReference type="OrthoDB" id="9793586at2"/>
<keyword evidence="7" id="KW-0472">Membrane</keyword>
<dbReference type="PANTHER" id="PTHR21708">
    <property type="entry name" value="PROBABLE 2-DEHYDROPANTOATE 2-REDUCTASE"/>
    <property type="match status" value="1"/>
</dbReference>
<sequence length="358" mass="38397">MADRSPSAGDRRRVLFWGAGAIGGTVAAYLARSGHEITVVDANRAHVEAIRAHGLKIVGPVDQFTVDVPAFSPEEVAGRWPVVMLAVKAQATREACRQIAEHLDEDGIVVSLQNGLCETLIAEELGASRTMGALIGFMGDWLAPGEIRFGQRAKFAVGELDGRMSPRLADLARLLGDFEPDVEATDDIWGYLWGKLGFGALIFGTALGKSTLTELFSSRELLPVWRGLAGEVMAVAAASDIRPRGFDGFEPAAFSAQASPADAQRSMDEMAAILKGSPKTHSGPWRDIAVHKRRTEIRDQMEPVIAAGLRNGVPTPMLRRLVDLIGRVESGELEQSDALIRRLADGDPALAVNEASIA</sequence>
<name>A0A1X7N719_9HYPH</name>
<organism evidence="10 11">
    <name type="scientific">Mesorhizobium australicum</name>
    <dbReference type="NCBI Taxonomy" id="536018"/>
    <lineage>
        <taxon>Bacteria</taxon>
        <taxon>Pseudomonadati</taxon>
        <taxon>Pseudomonadota</taxon>
        <taxon>Alphaproteobacteria</taxon>
        <taxon>Hyphomicrobiales</taxon>
        <taxon>Phyllobacteriaceae</taxon>
        <taxon>Mesorhizobium</taxon>
    </lineage>
</organism>
<feature type="domain" description="Ketopantoate reductase C-terminal" evidence="9">
    <location>
        <begin position="188"/>
        <end position="328"/>
    </location>
</feature>
<feature type="domain" description="Ketopantoate reductase N-terminal" evidence="8">
    <location>
        <begin position="15"/>
        <end position="161"/>
    </location>
</feature>
<evidence type="ECO:0000256" key="2">
    <source>
        <dbReference type="ARBA" id="ARBA00013014"/>
    </source>
</evidence>
<dbReference type="UniPathway" id="UPA00028">
    <property type="reaction ID" value="UER00004"/>
</dbReference>
<evidence type="ECO:0000256" key="5">
    <source>
        <dbReference type="ARBA" id="ARBA00032024"/>
    </source>
</evidence>
<comment type="catalytic activity">
    <reaction evidence="6">
        <text>(R)-pantoate + NADP(+) = 2-dehydropantoate + NADPH + H(+)</text>
        <dbReference type="Rhea" id="RHEA:16233"/>
        <dbReference type="ChEBI" id="CHEBI:11561"/>
        <dbReference type="ChEBI" id="CHEBI:15378"/>
        <dbReference type="ChEBI" id="CHEBI:15980"/>
        <dbReference type="ChEBI" id="CHEBI:57783"/>
        <dbReference type="ChEBI" id="CHEBI:58349"/>
        <dbReference type="EC" id="1.1.1.169"/>
    </reaction>
</comment>
<dbReference type="Gene3D" id="3.40.50.720">
    <property type="entry name" value="NAD(P)-binding Rossmann-like Domain"/>
    <property type="match status" value="1"/>
</dbReference>
<dbReference type="GO" id="GO:0005737">
    <property type="term" value="C:cytoplasm"/>
    <property type="evidence" value="ECO:0007669"/>
    <property type="project" value="TreeGrafter"/>
</dbReference>
<keyword evidence="7" id="KW-0812">Transmembrane</keyword>
<evidence type="ECO:0000259" key="8">
    <source>
        <dbReference type="Pfam" id="PF02558"/>
    </source>
</evidence>
<dbReference type="GO" id="GO:0015940">
    <property type="term" value="P:pantothenate biosynthetic process"/>
    <property type="evidence" value="ECO:0007669"/>
    <property type="project" value="UniProtKB-UniPathway"/>
</dbReference>
<dbReference type="InterPro" id="IPR013328">
    <property type="entry name" value="6PGD_dom2"/>
</dbReference>
<dbReference type="RefSeq" id="WP_085463424.1">
    <property type="nucleotide sequence ID" value="NZ_FXBL01000004.1"/>
</dbReference>
<dbReference type="AlphaFoldDB" id="A0A1X7N719"/>
<evidence type="ECO:0000259" key="9">
    <source>
        <dbReference type="Pfam" id="PF08546"/>
    </source>
</evidence>
<evidence type="ECO:0000256" key="4">
    <source>
        <dbReference type="ARBA" id="ARBA00022655"/>
    </source>
</evidence>
<dbReference type="Pfam" id="PF02558">
    <property type="entry name" value="ApbA"/>
    <property type="match status" value="1"/>
</dbReference>
<dbReference type="InterPro" id="IPR013332">
    <property type="entry name" value="KPR_N"/>
</dbReference>
<dbReference type="EMBL" id="FXBL01000004">
    <property type="protein sequence ID" value="SMH32756.1"/>
    <property type="molecule type" value="Genomic_DNA"/>
</dbReference>
<evidence type="ECO:0000256" key="1">
    <source>
        <dbReference type="ARBA" id="ARBA00004994"/>
    </source>
</evidence>
<keyword evidence="7" id="KW-1133">Transmembrane helix</keyword>
<evidence type="ECO:0000313" key="10">
    <source>
        <dbReference type="EMBL" id="SMH32756.1"/>
    </source>
</evidence>
<evidence type="ECO:0000256" key="6">
    <source>
        <dbReference type="ARBA" id="ARBA00048793"/>
    </source>
</evidence>
<evidence type="ECO:0000256" key="7">
    <source>
        <dbReference type="SAM" id="Phobius"/>
    </source>
</evidence>
<evidence type="ECO:0000256" key="3">
    <source>
        <dbReference type="ARBA" id="ARBA00019465"/>
    </source>
</evidence>
<evidence type="ECO:0000313" key="11">
    <source>
        <dbReference type="Proteomes" id="UP000193083"/>
    </source>
</evidence>
<accession>A0A1X7N719</accession>
<dbReference type="SUPFAM" id="SSF51735">
    <property type="entry name" value="NAD(P)-binding Rossmann-fold domains"/>
    <property type="match status" value="1"/>
</dbReference>
<dbReference type="PANTHER" id="PTHR21708:SF26">
    <property type="entry name" value="2-DEHYDROPANTOATE 2-REDUCTASE"/>
    <property type="match status" value="1"/>
</dbReference>
<proteinExistence type="predicted"/>
<dbReference type="Proteomes" id="UP000193083">
    <property type="component" value="Unassembled WGS sequence"/>
</dbReference>
<dbReference type="InterPro" id="IPR008927">
    <property type="entry name" value="6-PGluconate_DH-like_C_sf"/>
</dbReference>
<dbReference type="EC" id="1.1.1.169" evidence="2"/>
<comment type="pathway">
    <text evidence="1">Cofactor biosynthesis; (R)-pantothenate biosynthesis; (R)-pantoate from 3-methyl-2-oxobutanoate: step 2/2.</text>
</comment>
<keyword evidence="11" id="KW-1185">Reference proteome</keyword>
<dbReference type="InterPro" id="IPR013752">
    <property type="entry name" value="KPA_reductase"/>
</dbReference>
<feature type="transmembrane region" description="Helical" evidence="7">
    <location>
        <begin position="14"/>
        <end position="31"/>
    </location>
</feature>
<dbReference type="InterPro" id="IPR051402">
    <property type="entry name" value="KPR-Related"/>
</dbReference>
<dbReference type="InterPro" id="IPR036291">
    <property type="entry name" value="NAD(P)-bd_dom_sf"/>
</dbReference>
<dbReference type="Gene3D" id="1.10.1040.10">
    <property type="entry name" value="N-(1-d-carboxylethyl)-l-norvaline Dehydrogenase, domain 2"/>
    <property type="match status" value="1"/>
</dbReference>
<keyword evidence="4" id="KW-0566">Pantothenate biosynthesis</keyword>
<protein>
    <recommendedName>
        <fullName evidence="3">2-dehydropantoate 2-reductase</fullName>
        <ecNumber evidence="2">1.1.1.169</ecNumber>
    </recommendedName>
    <alternativeName>
        <fullName evidence="5">Ketopantoate reductase</fullName>
    </alternativeName>
</protein>